<dbReference type="HAMAP" id="MF_00024">
    <property type="entry name" value="CobD_CbiB"/>
    <property type="match status" value="1"/>
</dbReference>
<comment type="pathway">
    <text evidence="2 9">Cofactor biosynthesis; adenosylcobalamin biosynthesis.</text>
</comment>
<keyword evidence="4 9" id="KW-1003">Cell membrane</keyword>
<keyword evidence="5 9" id="KW-0169">Cobalamin biosynthesis</keyword>
<evidence type="ECO:0000313" key="10">
    <source>
        <dbReference type="EMBL" id="KIY23589.1"/>
    </source>
</evidence>
<dbReference type="InterPro" id="IPR004485">
    <property type="entry name" value="Cobalamin_biosynth_CobD/CbiB"/>
</dbReference>
<dbReference type="GO" id="GO:0048472">
    <property type="term" value="F:threonine-phosphate decarboxylase activity"/>
    <property type="evidence" value="ECO:0007669"/>
    <property type="project" value="InterPro"/>
</dbReference>
<dbReference type="OrthoDB" id="9811967at2"/>
<dbReference type="GO" id="GO:0005886">
    <property type="term" value="C:plasma membrane"/>
    <property type="evidence" value="ECO:0007669"/>
    <property type="project" value="UniProtKB-SubCell"/>
</dbReference>
<dbReference type="AlphaFoldDB" id="A0A0D6ZCP1"/>
<keyword evidence="11" id="KW-1185">Reference proteome</keyword>
<dbReference type="GO" id="GO:0009236">
    <property type="term" value="P:cobalamin biosynthetic process"/>
    <property type="evidence" value="ECO:0007669"/>
    <property type="project" value="UniProtKB-UniRule"/>
</dbReference>
<dbReference type="NCBIfam" id="TIGR00380">
    <property type="entry name" value="cobal_cbiB"/>
    <property type="match status" value="1"/>
</dbReference>
<name>A0A0D6ZCP1_9BACI</name>
<feature type="transmembrane region" description="Helical" evidence="9">
    <location>
        <begin position="295"/>
        <end position="320"/>
    </location>
</feature>
<feature type="transmembrane region" description="Helical" evidence="9">
    <location>
        <begin position="55"/>
        <end position="78"/>
    </location>
</feature>
<dbReference type="Pfam" id="PF03186">
    <property type="entry name" value="CobD_Cbib"/>
    <property type="match status" value="1"/>
</dbReference>
<evidence type="ECO:0000256" key="9">
    <source>
        <dbReference type="HAMAP-Rule" id="MF_00024"/>
    </source>
</evidence>
<evidence type="ECO:0000256" key="4">
    <source>
        <dbReference type="ARBA" id="ARBA00022475"/>
    </source>
</evidence>
<evidence type="ECO:0000256" key="1">
    <source>
        <dbReference type="ARBA" id="ARBA00004651"/>
    </source>
</evidence>
<dbReference type="PANTHER" id="PTHR34308">
    <property type="entry name" value="COBALAMIN BIOSYNTHESIS PROTEIN CBIB"/>
    <property type="match status" value="1"/>
</dbReference>
<sequence>MIVHHLIAVTFAVLLDWFVGDPPDWPHPVKWMGTLIYKLDRIMNRGSGKKAKGTAMVIVVLLIVGGIAILVTSIFYYIHPAAGIFMEAMLISTAIAQKSLKEASLSVYDPLVTNNLEEAREKLSWIVGRDTERLDEPEIVRAAVETVAENTSDGITAPLFWAAIGGAPFALIYRAINTCDSMVGYKNEKYLEFGWASAKLDDLVNWLPSRLTSLCMIIMNRPMYTTRMSAWKMVRRDARKHPSPNSGWGEAAVAAIMGIQLGGINYYKGIVSKRATMGEELVPLEKNHMVAANKIVTATVPLFLAVLWLGGIVFEVAISWCQSTLFI</sequence>
<evidence type="ECO:0000256" key="3">
    <source>
        <dbReference type="ARBA" id="ARBA00006263"/>
    </source>
</evidence>
<reference evidence="10 11" key="1">
    <citation type="submission" date="2015-01" db="EMBL/GenBank/DDBJ databases">
        <title>Draft genome sequences of the supercritical CO2 tolerant bacteria Bacillus subterraneus MITOT1 and Bacillus cereus MIT0214.</title>
        <authorList>
            <person name="Peet K.C."/>
            <person name="Thompson J.R."/>
        </authorList>
    </citation>
    <scope>NUCLEOTIDE SEQUENCE [LARGE SCALE GENOMIC DNA]</scope>
    <source>
        <strain evidence="10 11">MITOT1</strain>
    </source>
</reference>
<dbReference type="RefSeq" id="WP_044390786.1">
    <property type="nucleotide sequence ID" value="NZ_JXIQ01000015.1"/>
</dbReference>
<dbReference type="PATRIC" id="fig|285983.3.peg.1846"/>
<evidence type="ECO:0000256" key="7">
    <source>
        <dbReference type="ARBA" id="ARBA00022989"/>
    </source>
</evidence>
<dbReference type="UniPathway" id="UPA00148"/>
<comment type="caution">
    <text evidence="9">Lacks conserved residue(s) required for the propagation of feature annotation.</text>
</comment>
<protein>
    <recommendedName>
        <fullName evidence="9">Cobalamin biosynthesis protein CobD</fullName>
    </recommendedName>
</protein>
<evidence type="ECO:0000256" key="5">
    <source>
        <dbReference type="ARBA" id="ARBA00022573"/>
    </source>
</evidence>
<keyword evidence="6 9" id="KW-0812">Transmembrane</keyword>
<gene>
    <name evidence="9" type="primary">cobD</name>
    <name evidence="10" type="ORF">UB32_02025</name>
</gene>
<evidence type="ECO:0000256" key="6">
    <source>
        <dbReference type="ARBA" id="ARBA00022692"/>
    </source>
</evidence>
<keyword evidence="7 9" id="KW-1133">Transmembrane helix</keyword>
<evidence type="ECO:0000256" key="2">
    <source>
        <dbReference type="ARBA" id="ARBA00004953"/>
    </source>
</evidence>
<dbReference type="Proteomes" id="UP000032512">
    <property type="component" value="Unassembled WGS sequence"/>
</dbReference>
<keyword evidence="8 9" id="KW-0472">Membrane</keyword>
<accession>A0A0D6ZCP1</accession>
<dbReference type="PANTHER" id="PTHR34308:SF1">
    <property type="entry name" value="COBALAMIN BIOSYNTHESIS PROTEIN CBIB"/>
    <property type="match status" value="1"/>
</dbReference>
<comment type="function">
    <text evidence="9">Converts cobyric acid to cobinamide by the addition of aminopropanol on the F carboxylic group.</text>
</comment>
<proteinExistence type="inferred from homology"/>
<feature type="transmembrane region" description="Helical" evidence="9">
    <location>
        <begin position="159"/>
        <end position="176"/>
    </location>
</feature>
<dbReference type="EMBL" id="JXIQ01000015">
    <property type="protein sequence ID" value="KIY23589.1"/>
    <property type="molecule type" value="Genomic_DNA"/>
</dbReference>
<organism evidence="10 11">
    <name type="scientific">Mesobacillus subterraneus</name>
    <dbReference type="NCBI Taxonomy" id="285983"/>
    <lineage>
        <taxon>Bacteria</taxon>
        <taxon>Bacillati</taxon>
        <taxon>Bacillota</taxon>
        <taxon>Bacilli</taxon>
        <taxon>Bacillales</taxon>
        <taxon>Bacillaceae</taxon>
        <taxon>Mesobacillus</taxon>
    </lineage>
</organism>
<comment type="subcellular location">
    <subcellularLocation>
        <location evidence="1 9">Cell membrane</location>
        <topology evidence="1 9">Multi-pass membrane protein</topology>
    </subcellularLocation>
</comment>
<evidence type="ECO:0000256" key="8">
    <source>
        <dbReference type="ARBA" id="ARBA00023136"/>
    </source>
</evidence>
<evidence type="ECO:0000313" key="11">
    <source>
        <dbReference type="Proteomes" id="UP000032512"/>
    </source>
</evidence>
<comment type="similarity">
    <text evidence="3 9">Belongs to the CobD/CbiB family.</text>
</comment>
<comment type="caution">
    <text evidence="10">The sequence shown here is derived from an EMBL/GenBank/DDBJ whole genome shotgun (WGS) entry which is preliminary data.</text>
</comment>
<dbReference type="GO" id="GO:0015420">
    <property type="term" value="F:ABC-type vitamin B12 transporter activity"/>
    <property type="evidence" value="ECO:0007669"/>
    <property type="project" value="UniProtKB-UniRule"/>
</dbReference>